<protein>
    <submittedName>
        <fullName evidence="2">Uncharacterized protein</fullName>
    </submittedName>
</protein>
<evidence type="ECO:0000313" key="3">
    <source>
        <dbReference type="Proteomes" id="UP000193719"/>
    </source>
</evidence>
<name>A0A1Y1V7P2_9FUNG</name>
<reference evidence="2 3" key="1">
    <citation type="submission" date="2016-08" db="EMBL/GenBank/DDBJ databases">
        <title>Genomes of anaerobic fungi encode conserved fungal cellulosomes for biomass hydrolysis.</title>
        <authorList>
            <consortium name="DOE Joint Genome Institute"/>
            <person name="Haitjema C.H."/>
            <person name="Gilmore S.P."/>
            <person name="Henske J.K."/>
            <person name="Solomon K.V."/>
            <person name="De Groot R."/>
            <person name="Kuo A."/>
            <person name="Mondo S.J."/>
            <person name="Salamov A.A."/>
            <person name="Labutti K."/>
            <person name="Zhao Z."/>
            <person name="Chiniquy J."/>
            <person name="Barry K."/>
            <person name="Brewer H.M."/>
            <person name="Purvine S.O."/>
            <person name="Wright A.T."/>
            <person name="Boxma B."/>
            <person name="Van Alen T."/>
            <person name="Hackstein J.H."/>
            <person name="Baker S.E."/>
            <person name="Grigoriev I.V."/>
            <person name="O'Malley M.A."/>
        </authorList>
    </citation>
    <scope>NUCLEOTIDE SEQUENCE [LARGE SCALE GENOMIC DNA]</scope>
    <source>
        <strain evidence="3">finn</strain>
    </source>
</reference>
<feature type="compositionally biased region" description="Basic residues" evidence="1">
    <location>
        <begin position="97"/>
        <end position="115"/>
    </location>
</feature>
<dbReference type="EMBL" id="MCFH01000027">
    <property type="protein sequence ID" value="ORX48416.1"/>
    <property type="molecule type" value="Genomic_DNA"/>
</dbReference>
<reference evidence="2 3" key="2">
    <citation type="submission" date="2016-08" db="EMBL/GenBank/DDBJ databases">
        <title>Pervasive Adenine N6-methylation of Active Genes in Fungi.</title>
        <authorList>
            <consortium name="DOE Joint Genome Institute"/>
            <person name="Mondo S.J."/>
            <person name="Dannebaum R.O."/>
            <person name="Kuo R.C."/>
            <person name="Labutti K."/>
            <person name="Haridas S."/>
            <person name="Kuo A."/>
            <person name="Salamov A."/>
            <person name="Ahrendt S.R."/>
            <person name="Lipzen A."/>
            <person name="Sullivan W."/>
            <person name="Andreopoulos W.B."/>
            <person name="Clum A."/>
            <person name="Lindquist E."/>
            <person name="Daum C."/>
            <person name="Ramamoorthy G.K."/>
            <person name="Gryganskyi A."/>
            <person name="Culley D."/>
            <person name="Magnuson J.K."/>
            <person name="James T.Y."/>
            <person name="O'Malley M.A."/>
            <person name="Stajich J.E."/>
            <person name="Spatafora J.W."/>
            <person name="Visel A."/>
            <person name="Grigoriev I.V."/>
        </authorList>
    </citation>
    <scope>NUCLEOTIDE SEQUENCE [LARGE SCALE GENOMIC DNA]</scope>
    <source>
        <strain evidence="3">finn</strain>
    </source>
</reference>
<feature type="region of interest" description="Disordered" evidence="1">
    <location>
        <begin position="1"/>
        <end position="115"/>
    </location>
</feature>
<keyword evidence="3" id="KW-1185">Reference proteome</keyword>
<sequence length="115" mass="13259">KDLNRTKKRRLEALSEADREAIKEQQYIVREAKRAKKPKKITYMPTPNPNAQSRPKPNKKKEVKSAGFETEIKSTSETKNKSAAKEGNRATKEFKPERKRLGKKKSVKSFKSKSK</sequence>
<evidence type="ECO:0000256" key="1">
    <source>
        <dbReference type="SAM" id="MobiDB-lite"/>
    </source>
</evidence>
<evidence type="ECO:0000313" key="2">
    <source>
        <dbReference type="EMBL" id="ORX48416.1"/>
    </source>
</evidence>
<gene>
    <name evidence="2" type="ORF">BCR36DRAFT_293644</name>
</gene>
<feature type="compositionally biased region" description="Basic and acidic residues" evidence="1">
    <location>
        <begin position="1"/>
        <end position="23"/>
    </location>
</feature>
<comment type="caution">
    <text evidence="2">The sequence shown here is derived from an EMBL/GenBank/DDBJ whole genome shotgun (WGS) entry which is preliminary data.</text>
</comment>
<dbReference type="Proteomes" id="UP000193719">
    <property type="component" value="Unassembled WGS sequence"/>
</dbReference>
<accession>A0A1Y1V7P2</accession>
<organism evidence="2 3">
    <name type="scientific">Piromyces finnis</name>
    <dbReference type="NCBI Taxonomy" id="1754191"/>
    <lineage>
        <taxon>Eukaryota</taxon>
        <taxon>Fungi</taxon>
        <taxon>Fungi incertae sedis</taxon>
        <taxon>Chytridiomycota</taxon>
        <taxon>Chytridiomycota incertae sedis</taxon>
        <taxon>Neocallimastigomycetes</taxon>
        <taxon>Neocallimastigales</taxon>
        <taxon>Neocallimastigaceae</taxon>
        <taxon>Piromyces</taxon>
    </lineage>
</organism>
<proteinExistence type="predicted"/>
<feature type="non-terminal residue" evidence="2">
    <location>
        <position position="1"/>
    </location>
</feature>
<dbReference type="AlphaFoldDB" id="A0A1Y1V7P2"/>
<feature type="compositionally biased region" description="Basic and acidic residues" evidence="1">
    <location>
        <begin position="70"/>
        <end position="96"/>
    </location>
</feature>